<comment type="caution">
    <text evidence="1">The sequence shown here is derived from an EMBL/GenBank/DDBJ whole genome shotgun (WGS) entry which is preliminary data.</text>
</comment>
<dbReference type="EMBL" id="POTY01000017">
    <property type="protein sequence ID" value="PZG22625.1"/>
    <property type="molecule type" value="Genomic_DNA"/>
</dbReference>
<dbReference type="Proteomes" id="UP000248924">
    <property type="component" value="Unassembled WGS sequence"/>
</dbReference>
<evidence type="ECO:0000313" key="2">
    <source>
        <dbReference type="Proteomes" id="UP000248924"/>
    </source>
</evidence>
<gene>
    <name evidence="1" type="ORF">C1I95_05045</name>
</gene>
<protein>
    <submittedName>
        <fullName evidence="1">Uncharacterized protein</fullName>
    </submittedName>
</protein>
<sequence>MLGHRCRQRVFVLEERFWVHEAAGRILYGGGSSPEFREVGRVQDRGGGDLLSQNEGPVAGVEVGIDAGVALGCGGLPRA</sequence>
<reference evidence="1 2" key="1">
    <citation type="submission" date="2018-01" db="EMBL/GenBank/DDBJ databases">
        <title>Draft genome sequence of Jishengella sp. NA12.</title>
        <authorList>
            <person name="Sahin N."/>
            <person name="Ay H."/>
            <person name="Saygin H."/>
        </authorList>
    </citation>
    <scope>NUCLEOTIDE SEQUENCE [LARGE SCALE GENOMIC DNA]</scope>
    <source>
        <strain evidence="1 2">NA12</strain>
    </source>
</reference>
<dbReference type="AlphaFoldDB" id="A0A2W2F2S8"/>
<keyword evidence="2" id="KW-1185">Reference proteome</keyword>
<proteinExistence type="predicted"/>
<evidence type="ECO:0000313" key="1">
    <source>
        <dbReference type="EMBL" id="PZG22625.1"/>
    </source>
</evidence>
<accession>A0A2W2F2S8</accession>
<organism evidence="1 2">
    <name type="scientific">Micromonospora craterilacus</name>
    <dbReference type="NCBI Taxonomy" id="1655439"/>
    <lineage>
        <taxon>Bacteria</taxon>
        <taxon>Bacillati</taxon>
        <taxon>Actinomycetota</taxon>
        <taxon>Actinomycetes</taxon>
        <taxon>Micromonosporales</taxon>
        <taxon>Micromonosporaceae</taxon>
        <taxon>Micromonospora</taxon>
    </lineage>
</organism>
<name>A0A2W2F2S8_9ACTN</name>